<dbReference type="Pfam" id="PF13088">
    <property type="entry name" value="BNR_2"/>
    <property type="match status" value="1"/>
</dbReference>
<keyword evidence="4" id="KW-1185">Reference proteome</keyword>
<evidence type="ECO:0000259" key="2">
    <source>
        <dbReference type="Pfam" id="PF13088"/>
    </source>
</evidence>
<dbReference type="EMBL" id="JAFEKC020000009">
    <property type="protein sequence ID" value="KAK0512571.1"/>
    <property type="molecule type" value="Genomic_DNA"/>
</dbReference>
<name>A0AA39R349_9LECA</name>
<dbReference type="InterPro" id="IPR011040">
    <property type="entry name" value="Sialidase"/>
</dbReference>
<sequence>MSRSSVFLLGLLVLLCSVCLAVPVEPFLNKRGATVPNLSGSAVVFGAGTYPRANKLSDGSILGVYTAFSGGNNIITTVRSLDGGQSWQSWGVVTQGPSNANDIDNPYVLQLPSGRVLCAFRNHSKDPSTGAYTFFRITICYSDDMGQAWSYLSQPASDPGPVNGNWEPFLRYDTSRSTLQLYYSRENSAVDQDTLERFSTDNGQTWSAAQTISGAGITSRDGMTGVATISGTALMAVFESETNGYFTINAITSPDNGQTWGGRNTIYTPSAPNTSAGAPQIINVGGTLAVSFQTNEDLGASALSNNYPGSTAGKLITSGDGGSTWGNKIMVGPISSVWAGLYDIDGTSFLMMFDSGGAKAQQITLT</sequence>
<dbReference type="SUPFAM" id="SSF50939">
    <property type="entry name" value="Sialidases"/>
    <property type="match status" value="1"/>
</dbReference>
<dbReference type="Gene3D" id="2.120.10.10">
    <property type="match status" value="1"/>
</dbReference>
<dbReference type="Proteomes" id="UP001166286">
    <property type="component" value="Unassembled WGS sequence"/>
</dbReference>
<proteinExistence type="predicted"/>
<dbReference type="PANTHER" id="PTHR38792">
    <property type="entry name" value="BNR/ASP-BOX REPEAT DOMAIN PROTEIN (AFU_ORTHOLOGUE AFUA_7G06430)-RELATED"/>
    <property type="match status" value="1"/>
</dbReference>
<dbReference type="CDD" id="cd15482">
    <property type="entry name" value="Sialidase_non-viral"/>
    <property type="match status" value="1"/>
</dbReference>
<organism evidence="3 4">
    <name type="scientific">Cladonia borealis</name>
    <dbReference type="NCBI Taxonomy" id="184061"/>
    <lineage>
        <taxon>Eukaryota</taxon>
        <taxon>Fungi</taxon>
        <taxon>Dikarya</taxon>
        <taxon>Ascomycota</taxon>
        <taxon>Pezizomycotina</taxon>
        <taxon>Lecanoromycetes</taxon>
        <taxon>OSLEUM clade</taxon>
        <taxon>Lecanoromycetidae</taxon>
        <taxon>Lecanorales</taxon>
        <taxon>Lecanorineae</taxon>
        <taxon>Cladoniaceae</taxon>
        <taxon>Cladonia</taxon>
    </lineage>
</organism>
<accession>A0AA39R349</accession>
<dbReference type="AlphaFoldDB" id="A0AA39R349"/>
<evidence type="ECO:0000313" key="3">
    <source>
        <dbReference type="EMBL" id="KAK0512571.1"/>
    </source>
</evidence>
<keyword evidence="1" id="KW-0732">Signal</keyword>
<evidence type="ECO:0000313" key="4">
    <source>
        <dbReference type="Proteomes" id="UP001166286"/>
    </source>
</evidence>
<feature type="signal peptide" evidence="1">
    <location>
        <begin position="1"/>
        <end position="21"/>
    </location>
</feature>
<dbReference type="PANTHER" id="PTHR38792:SF3">
    <property type="entry name" value="BNR_ASP-BOX REPEAT DOMAIN PROTEIN (AFU_ORTHOLOGUE AFUA_7G06430)-RELATED"/>
    <property type="match status" value="1"/>
</dbReference>
<evidence type="ECO:0000256" key="1">
    <source>
        <dbReference type="SAM" id="SignalP"/>
    </source>
</evidence>
<reference evidence="3" key="1">
    <citation type="submission" date="2023-03" db="EMBL/GenBank/DDBJ databases">
        <title>Complete genome of Cladonia borealis.</title>
        <authorList>
            <person name="Park H."/>
        </authorList>
    </citation>
    <scope>NUCLEOTIDE SEQUENCE</scope>
    <source>
        <strain evidence="3">ANT050790</strain>
    </source>
</reference>
<feature type="domain" description="Sialidase" evidence="2">
    <location>
        <begin position="137"/>
        <end position="327"/>
    </location>
</feature>
<dbReference type="InterPro" id="IPR036278">
    <property type="entry name" value="Sialidase_sf"/>
</dbReference>
<protein>
    <recommendedName>
        <fullName evidence="2">Sialidase domain-containing protein</fullName>
    </recommendedName>
</protein>
<gene>
    <name evidence="3" type="ORF">JMJ35_004588</name>
</gene>
<feature type="chain" id="PRO_5041306894" description="Sialidase domain-containing protein" evidence="1">
    <location>
        <begin position="22"/>
        <end position="366"/>
    </location>
</feature>
<comment type="caution">
    <text evidence="3">The sequence shown here is derived from an EMBL/GenBank/DDBJ whole genome shotgun (WGS) entry which is preliminary data.</text>
</comment>